<protein>
    <recommendedName>
        <fullName evidence="3">F-box domain-containing protein</fullName>
    </recommendedName>
</protein>
<dbReference type="Proteomes" id="UP000024837">
    <property type="component" value="Unassembled WGS sequence"/>
</dbReference>
<sequence length="552" mass="61928">MAELSMLMNFPVEILGQIFKLCDGKTLKSLRLTNSALNAEASPVLFRTVVLSLSSRSTVRDPLDAFFNKLADERTRRKITAMERRHSLPFLFENVRELRLDCYGLYAEPCRPLVNSNGEVLDTSLSLFKNNLPVYSYTLDRIRMLQDFLCSMKNLQSLRWNIPVSNIAGSIDLSPLAPNLKELHLTFRRPFFSPMTPRYEAFVPLCNITTLTFELSDTRSLNSLNHFPKLTCLTFSSSHKSLGLPDFLAAQTVPFKLKKFILKSSRSRCAVSDDLFPLFFSSLETLIFDGTGTGQSTIPKPDPFFASMLKHGIHPRHLSISRPTVTCLEYLLLPNNKFESLTVKIHPHLCSALPVGAEPGSALPAPQRPCRLAHGPDQEFIAAFWEKIVPSQACSLQRLVLRGPWDLAGMAPRRALQSCTALEYWEMKDVQLVTLRRAVSLAVKATPALRRVRFSLNLNIGGPRSAGVWYRAPSIDMSKQRIQERSTQVKNLLWTDGEVGTNHPDRLNLEIANLGSFSLVPLTDSQSRPWRLVAKPTVAVDDMEKSLTASPS</sequence>
<dbReference type="Gene3D" id="3.80.10.10">
    <property type="entry name" value="Ribonuclease Inhibitor"/>
    <property type="match status" value="1"/>
</dbReference>
<accession>W7HV72</accession>
<evidence type="ECO:0008006" key="3">
    <source>
        <dbReference type="Google" id="ProtNLM"/>
    </source>
</evidence>
<dbReference type="HOGENOM" id="CLU_476450_0_0_1"/>
<keyword evidence="2" id="KW-1185">Reference proteome</keyword>
<dbReference type="OrthoDB" id="3541472at2759"/>
<dbReference type="AlphaFoldDB" id="W7HV72"/>
<dbReference type="EMBL" id="KI966410">
    <property type="protein sequence ID" value="EWC47429.1"/>
    <property type="molecule type" value="Genomic_DNA"/>
</dbReference>
<dbReference type="InterPro" id="IPR032675">
    <property type="entry name" value="LRR_dom_sf"/>
</dbReference>
<organism evidence="1 2">
    <name type="scientific">Drechslerella stenobrocha 248</name>
    <dbReference type="NCBI Taxonomy" id="1043628"/>
    <lineage>
        <taxon>Eukaryota</taxon>
        <taxon>Fungi</taxon>
        <taxon>Dikarya</taxon>
        <taxon>Ascomycota</taxon>
        <taxon>Pezizomycotina</taxon>
        <taxon>Orbiliomycetes</taxon>
        <taxon>Orbiliales</taxon>
        <taxon>Orbiliaceae</taxon>
        <taxon>Drechslerella</taxon>
    </lineage>
</organism>
<gene>
    <name evidence="1" type="ORF">DRE_00397</name>
</gene>
<reference evidence="1 2" key="1">
    <citation type="submission" date="2013-05" db="EMBL/GenBank/DDBJ databases">
        <title>Drechslerella stenobrocha genome reveals carnivorous origination and mechanical trapping mechanism of predatory fungi.</title>
        <authorList>
            <person name="Liu X."/>
            <person name="Zhang W."/>
            <person name="Liu K."/>
        </authorList>
    </citation>
    <scope>NUCLEOTIDE SEQUENCE [LARGE SCALE GENOMIC DNA]</scope>
    <source>
        <strain evidence="1 2">248</strain>
    </source>
</reference>
<evidence type="ECO:0000313" key="1">
    <source>
        <dbReference type="EMBL" id="EWC47429.1"/>
    </source>
</evidence>
<proteinExistence type="predicted"/>
<name>W7HV72_9PEZI</name>
<evidence type="ECO:0000313" key="2">
    <source>
        <dbReference type="Proteomes" id="UP000024837"/>
    </source>
</evidence>
<dbReference type="SUPFAM" id="SSF52058">
    <property type="entry name" value="L domain-like"/>
    <property type="match status" value="1"/>
</dbReference>